<feature type="non-terminal residue" evidence="2">
    <location>
        <position position="398"/>
    </location>
</feature>
<sequence length="398" mass="43506">GIANSHNLFLVDNMAIVLSFARGRCKNYVVLQQIRRFRALCLIHNIRPHFRWIKSEFNPADAPSRDGGEPGPQRSHCQVEGRGQADRPPGAAQASGGRVRAHSGLRPPAHGPPPAAGQSQAVGRRALGISAPMLLRQWPVPKPGSLSVEVVVTGPLFVAARAEAGAGQDRGEVAVAAESADSNDLDAVARCERGRSKYLMDARRAMGQLGALRELEVGQPKTREYYYLPLDGTLCILKAELFLSEQPANVGRLSLPRLLCYLGPSKLLGVKGGHFVASVGGVSRHWSRLLAPEELGIPTKVGAVNDGLQLGTMEPKWLDVVWRGLSAAPATQRVCPFSYQDLSADVQTVSVTRGWRLVPYQHRHDKASHDRQRQLRGLPEVMMRDQGRKFKSVTRYPE</sequence>
<name>A0ABN9S6F2_9DINO</name>
<evidence type="ECO:0000313" key="3">
    <source>
        <dbReference type="Proteomes" id="UP001189429"/>
    </source>
</evidence>
<evidence type="ECO:0000256" key="1">
    <source>
        <dbReference type="SAM" id="MobiDB-lite"/>
    </source>
</evidence>
<evidence type="ECO:0000313" key="2">
    <source>
        <dbReference type="EMBL" id="CAK0826627.1"/>
    </source>
</evidence>
<gene>
    <name evidence="2" type="ORF">PCOR1329_LOCUS26409</name>
</gene>
<accession>A0ABN9S6F2</accession>
<dbReference type="EMBL" id="CAUYUJ010009391">
    <property type="protein sequence ID" value="CAK0826627.1"/>
    <property type="molecule type" value="Genomic_DNA"/>
</dbReference>
<keyword evidence="3" id="KW-1185">Reference proteome</keyword>
<dbReference type="Proteomes" id="UP001189429">
    <property type="component" value="Unassembled WGS sequence"/>
</dbReference>
<organism evidence="2 3">
    <name type="scientific">Prorocentrum cordatum</name>
    <dbReference type="NCBI Taxonomy" id="2364126"/>
    <lineage>
        <taxon>Eukaryota</taxon>
        <taxon>Sar</taxon>
        <taxon>Alveolata</taxon>
        <taxon>Dinophyceae</taxon>
        <taxon>Prorocentrales</taxon>
        <taxon>Prorocentraceae</taxon>
        <taxon>Prorocentrum</taxon>
    </lineage>
</organism>
<feature type="region of interest" description="Disordered" evidence="1">
    <location>
        <begin position="61"/>
        <end position="120"/>
    </location>
</feature>
<reference evidence="2" key="1">
    <citation type="submission" date="2023-10" db="EMBL/GenBank/DDBJ databases">
        <authorList>
            <person name="Chen Y."/>
            <person name="Shah S."/>
            <person name="Dougan E. K."/>
            <person name="Thang M."/>
            <person name="Chan C."/>
        </authorList>
    </citation>
    <scope>NUCLEOTIDE SEQUENCE [LARGE SCALE GENOMIC DNA]</scope>
</reference>
<feature type="non-terminal residue" evidence="2">
    <location>
        <position position="1"/>
    </location>
</feature>
<proteinExistence type="predicted"/>
<protein>
    <submittedName>
        <fullName evidence="2">Uncharacterized protein</fullName>
    </submittedName>
</protein>
<comment type="caution">
    <text evidence="2">The sequence shown here is derived from an EMBL/GenBank/DDBJ whole genome shotgun (WGS) entry which is preliminary data.</text>
</comment>